<dbReference type="CDD" id="cd00761">
    <property type="entry name" value="Glyco_tranf_GTA_type"/>
    <property type="match status" value="1"/>
</dbReference>
<dbReference type="Pfam" id="PF00535">
    <property type="entry name" value="Glycos_transf_2"/>
    <property type="match status" value="1"/>
</dbReference>
<dbReference type="GO" id="GO:0016740">
    <property type="term" value="F:transferase activity"/>
    <property type="evidence" value="ECO:0007669"/>
    <property type="project" value="UniProtKB-KW"/>
</dbReference>
<reference evidence="2 3" key="1">
    <citation type="journal article" date="2018" name="ACS Chem. Biol.">
        <title>Ketoreductase domain dysfunction expands chemodiversity: malyngamide biosynthesis in the cyanobacterium Okeania hirsuta.</title>
        <authorList>
            <person name="Moss N.A."/>
            <person name="Leao T."/>
            <person name="Rankin M."/>
            <person name="McCullough T.M."/>
            <person name="Qu P."/>
            <person name="Korobeynikov A."/>
            <person name="Smith J.L."/>
            <person name="Gerwick L."/>
            <person name="Gerwick W.H."/>
        </authorList>
    </citation>
    <scope>NUCLEOTIDE SEQUENCE [LARGE SCALE GENOMIC DNA]</scope>
    <source>
        <strain evidence="2 3">PAB10Feb10-1</strain>
    </source>
</reference>
<dbReference type="AlphaFoldDB" id="A0A3N6NUL6"/>
<feature type="domain" description="Glycosyltransferase 2-like" evidence="1">
    <location>
        <begin position="5"/>
        <end position="140"/>
    </location>
</feature>
<dbReference type="EMBL" id="RCBY01000016">
    <property type="protein sequence ID" value="RQH52759.1"/>
    <property type="molecule type" value="Genomic_DNA"/>
</dbReference>
<protein>
    <submittedName>
        <fullName evidence="2">Glycosyltransferase family 2 protein</fullName>
    </submittedName>
</protein>
<keyword evidence="2" id="KW-0808">Transferase</keyword>
<dbReference type="SUPFAM" id="SSF53448">
    <property type="entry name" value="Nucleotide-diphospho-sugar transferases"/>
    <property type="match status" value="1"/>
</dbReference>
<name>A0A3N6NUL6_9CYAN</name>
<dbReference type="PANTHER" id="PTHR43685">
    <property type="entry name" value="GLYCOSYLTRANSFERASE"/>
    <property type="match status" value="1"/>
</dbReference>
<dbReference type="Gene3D" id="3.90.550.10">
    <property type="entry name" value="Spore Coat Polysaccharide Biosynthesis Protein SpsA, Chain A"/>
    <property type="match status" value="1"/>
</dbReference>
<proteinExistence type="predicted"/>
<dbReference type="NCBIfam" id="NF038302">
    <property type="entry name" value="EPS_HpsE"/>
    <property type="match status" value="1"/>
</dbReference>
<organism evidence="2 3">
    <name type="scientific">Okeania hirsuta</name>
    <dbReference type="NCBI Taxonomy" id="1458930"/>
    <lineage>
        <taxon>Bacteria</taxon>
        <taxon>Bacillati</taxon>
        <taxon>Cyanobacteriota</taxon>
        <taxon>Cyanophyceae</taxon>
        <taxon>Oscillatoriophycideae</taxon>
        <taxon>Oscillatoriales</taxon>
        <taxon>Microcoleaceae</taxon>
        <taxon>Okeania</taxon>
    </lineage>
</organism>
<dbReference type="InterPro" id="IPR029044">
    <property type="entry name" value="Nucleotide-diphossugar_trans"/>
</dbReference>
<evidence type="ECO:0000313" key="3">
    <source>
        <dbReference type="Proteomes" id="UP000269154"/>
    </source>
</evidence>
<dbReference type="PANTHER" id="PTHR43685:SF3">
    <property type="entry name" value="SLR2126 PROTEIN"/>
    <property type="match status" value="1"/>
</dbReference>
<dbReference type="OrthoDB" id="468448at2"/>
<gene>
    <name evidence="2" type="ORF">D5R40_05000</name>
</gene>
<evidence type="ECO:0000259" key="1">
    <source>
        <dbReference type="Pfam" id="PF00535"/>
    </source>
</evidence>
<dbReference type="Proteomes" id="UP000269154">
    <property type="component" value="Unassembled WGS sequence"/>
</dbReference>
<keyword evidence="3" id="KW-1185">Reference proteome</keyword>
<sequence length="351" mass="39769">MIDFTVAIRAYNSAKNLPQILGRLKNQVGIEEIDWEIVIVDNNSTDNTAKIVANYQSNWGEKFPLKYFTETRQGCAFARRKAMEKAQGSLVGFIDDDNLPALDWVAKAYAFGKSHPKVGAYGGQIHGEFEVEPPQNFQKIAVYLAIIERGQKAFCYKRKKKVLPPGAGTVVSKKAWLESVPENLFLTGTAGKSLALKGEDMEVFAHIQNAGWEIWYNPEMHLHHMISSSRLERNYLLSLARGSGLHRNHIRMIRLKPWQRPLAFFAYLVNDSRKALSYFIKNYNLLKTDIVAACEMTLLLSILVSPFYLWKVQLYQELKVRQQSHQISAVADMKGDVQSEGKSLSLPNLSS</sequence>
<dbReference type="RefSeq" id="WP_124144626.1">
    <property type="nucleotide sequence ID" value="NZ_CAWOKI010000029.1"/>
</dbReference>
<evidence type="ECO:0000313" key="2">
    <source>
        <dbReference type="EMBL" id="RQH52759.1"/>
    </source>
</evidence>
<comment type="caution">
    <text evidence="2">The sequence shown here is derived from an EMBL/GenBank/DDBJ whole genome shotgun (WGS) entry which is preliminary data.</text>
</comment>
<accession>A0A3N6NUL6</accession>
<dbReference type="InterPro" id="IPR001173">
    <property type="entry name" value="Glyco_trans_2-like"/>
</dbReference>
<dbReference type="InterPro" id="IPR050834">
    <property type="entry name" value="Glycosyltransf_2"/>
</dbReference>